<evidence type="ECO:0000313" key="1">
    <source>
        <dbReference type="EMBL" id="MCA5004567.1"/>
    </source>
</evidence>
<keyword evidence="2" id="KW-1185">Reference proteome</keyword>
<protein>
    <recommendedName>
        <fullName evidence="3">DUF4960 domain-containing protein</fullName>
    </recommendedName>
</protein>
<dbReference type="RefSeq" id="WP_225551953.1">
    <property type="nucleotide sequence ID" value="NZ_JADEYP010000006.1"/>
</dbReference>
<evidence type="ECO:0008006" key="3">
    <source>
        <dbReference type="Google" id="ProtNLM"/>
    </source>
</evidence>
<accession>A0ABS7Z335</accession>
<reference evidence="1" key="1">
    <citation type="submission" date="2020-10" db="EMBL/GenBank/DDBJ databases">
        <authorList>
            <person name="Lu T."/>
            <person name="Wang Q."/>
            <person name="Han X."/>
        </authorList>
    </citation>
    <scope>NUCLEOTIDE SEQUENCE</scope>
    <source>
        <strain evidence="1">WQ 366</strain>
    </source>
</reference>
<name>A0ABS7Z335_9SPHI</name>
<evidence type="ECO:0000313" key="2">
    <source>
        <dbReference type="Proteomes" id="UP001165302"/>
    </source>
</evidence>
<gene>
    <name evidence="1" type="ORF">IPZ78_05290</name>
</gene>
<dbReference type="EMBL" id="JADEYP010000006">
    <property type="protein sequence ID" value="MCA5004567.1"/>
    <property type="molecule type" value="Genomic_DNA"/>
</dbReference>
<sequence length="629" mass="68856">MSSCTKEKKISSEENSKIIFNVIGIKNYDTDLGKNTQTQFKSKNTGLSNQETQLTSKVYLNEYATEGNIGEELSSNVASKTKLSATETMSNGITYRIILYYKDNNQFAKSFQCVAGTPFEISVQQGREYIWYAYSYNNNEDISQPDPTNPTITTPIDKDLLWATSGPAGVVSNSTGVSLPITFTHKLAQIYVKINTKSLYGNITDIDAEFSQNYTASSSFSILSGITSGGATVVSVGALNFTPHPHPDSTHIIQAKYYTSSPSLINSYKVTIKSLSVQYVNGSTANLIVPATPREATFETFTPQIGKSHIGNLKLHHLIGQKKILHLAISTVYGYGAEAKAARNMITDTRNFGNNTNSLVKIASPYTHVNSIATSGTNALNTYIGSSIPNIDQPDIIIIGYYYYFLAANNTEINLLKSYVDKGGVLILMTDDDGTAVTGKHLDFLRLMYSSSVTMGTTGYGPGSIYKLNDIDDMILNGPFGNGKYTRTIGPQTFFEAFWGEDSSITWEASGIPETSIYSYSGDIRVGETGTPTATTFFRDRTKNFIWIGDAGFLANEFASGTYPNTLTPSLLTQPFATNNNNFPIRKAYGLGIVANHREVANSILFANMMAWAYMRSEFFGINTGGLRL</sequence>
<organism evidence="1 2">
    <name type="scientific">Sphingobacterium bovistauri</name>
    <dbReference type="NCBI Taxonomy" id="2781959"/>
    <lineage>
        <taxon>Bacteria</taxon>
        <taxon>Pseudomonadati</taxon>
        <taxon>Bacteroidota</taxon>
        <taxon>Sphingobacteriia</taxon>
        <taxon>Sphingobacteriales</taxon>
        <taxon>Sphingobacteriaceae</taxon>
        <taxon>Sphingobacterium</taxon>
    </lineage>
</organism>
<proteinExistence type="predicted"/>
<dbReference type="Proteomes" id="UP001165302">
    <property type="component" value="Unassembled WGS sequence"/>
</dbReference>
<comment type="caution">
    <text evidence="1">The sequence shown here is derived from an EMBL/GenBank/DDBJ whole genome shotgun (WGS) entry which is preliminary data.</text>
</comment>